<dbReference type="SMART" id="SM00382">
    <property type="entry name" value="AAA"/>
    <property type="match status" value="1"/>
</dbReference>
<dbReference type="PANTHER" id="PTHR23073">
    <property type="entry name" value="26S PROTEASOME REGULATORY SUBUNIT"/>
    <property type="match status" value="1"/>
</dbReference>
<evidence type="ECO:0000313" key="5">
    <source>
        <dbReference type="EMBL" id="QSJ03987.1"/>
    </source>
</evidence>
<dbReference type="InterPro" id="IPR003959">
    <property type="entry name" value="ATPase_AAA_core"/>
</dbReference>
<dbReference type="GO" id="GO:0016887">
    <property type="term" value="F:ATP hydrolysis activity"/>
    <property type="evidence" value="ECO:0007669"/>
    <property type="project" value="InterPro"/>
</dbReference>
<dbReference type="Pfam" id="PF00004">
    <property type="entry name" value="AAA"/>
    <property type="match status" value="1"/>
</dbReference>
<dbReference type="Gene3D" id="3.40.50.300">
    <property type="entry name" value="P-loop containing nucleotide triphosphate hydrolases"/>
    <property type="match status" value="1"/>
</dbReference>
<dbReference type="RefSeq" id="YP_010115021.1">
    <property type="nucleotide sequence ID" value="NC_055921.1"/>
</dbReference>
<dbReference type="InterPro" id="IPR027417">
    <property type="entry name" value="P-loop_NTPase"/>
</dbReference>
<organism evidence="5 6">
    <name type="scientific">Salmonella phage vB_SalP_TR2</name>
    <dbReference type="NCBI Taxonomy" id="2812854"/>
    <lineage>
        <taxon>Viruses</taxon>
        <taxon>Duplodnaviria</taxon>
        <taxon>Heunggongvirae</taxon>
        <taxon>Uroviricota</taxon>
        <taxon>Caudoviricetes</taxon>
        <taxon>Schitoviridae</taxon>
        <taxon>Triduovirus</taxon>
        <taxon>Triduovirus Tr2</taxon>
    </lineage>
</organism>
<evidence type="ECO:0000256" key="1">
    <source>
        <dbReference type="ARBA" id="ARBA00006914"/>
    </source>
</evidence>
<evidence type="ECO:0000313" key="6">
    <source>
        <dbReference type="Proteomes" id="UP000662760"/>
    </source>
</evidence>
<dbReference type="GO" id="GO:0005524">
    <property type="term" value="F:ATP binding"/>
    <property type="evidence" value="ECO:0007669"/>
    <property type="project" value="UniProtKB-KW"/>
</dbReference>
<dbReference type="SUPFAM" id="SSF52540">
    <property type="entry name" value="P-loop containing nucleoside triphosphate hydrolases"/>
    <property type="match status" value="1"/>
</dbReference>
<proteinExistence type="inferred from homology"/>
<reference evidence="5" key="1">
    <citation type="submission" date="2021-01" db="EMBL/GenBank/DDBJ databases">
        <authorList>
            <person name="Shang Y."/>
        </authorList>
    </citation>
    <scope>NUCLEOTIDE SEQUENCE</scope>
</reference>
<feature type="domain" description="AAA+ ATPase" evidence="4">
    <location>
        <begin position="231"/>
        <end position="355"/>
    </location>
</feature>
<comment type="similarity">
    <text evidence="1">Belongs to the AAA ATPase family.</text>
</comment>
<protein>
    <submittedName>
        <fullName evidence="5">ATP-binding protein</fullName>
    </submittedName>
</protein>
<keyword evidence="2" id="KW-0547">Nucleotide-binding</keyword>
<dbReference type="KEGG" id="vg:65133625"/>
<dbReference type="InterPro" id="IPR003593">
    <property type="entry name" value="AAA+_ATPase"/>
</dbReference>
<accession>A0A898KA15</accession>
<dbReference type="GeneID" id="65133625"/>
<evidence type="ECO:0000256" key="3">
    <source>
        <dbReference type="ARBA" id="ARBA00022840"/>
    </source>
</evidence>
<name>A0A898KA15_9CAUD</name>
<evidence type="ECO:0000256" key="2">
    <source>
        <dbReference type="ARBA" id="ARBA00022741"/>
    </source>
</evidence>
<evidence type="ECO:0000259" key="4">
    <source>
        <dbReference type="SMART" id="SM00382"/>
    </source>
</evidence>
<keyword evidence="6" id="KW-1185">Reference proteome</keyword>
<dbReference type="InterPro" id="IPR050221">
    <property type="entry name" value="26S_Proteasome_ATPase"/>
</dbReference>
<sequence length="480" mass="52930">MAKTLEQNEKQVHVADIVKHGEKLIVPEQMKLGDAIDLLKRRQTYEEEEVVVRRTYNVFPWDGAHALMLALTERYGWAAAEATPGFFGSNPPQMLDVQVGYGQTKKVPWGRFSLPQVEGFVQCSAQKKDGRVSFELVGKVLRKDEPTIELLFDTVEKILRTNSIYMGKAIKIRFRDNDGNLLEMPEPEFMNLNGISRDSLVYSDNVQNLIETNLFTPIERVSDCIANDMPVKRGVLLGGPYGTGKTMAATVAAALATNVGVTYVYVPRSDELSDAIQFAKQYSDKACVIFCEDIDRAVSGERSVKMDDILNILDGIDTKSSRIITVLTTNHLENINPAMLRPGRLDAIIDVTAPDAKAVEKLVRLYGRDTIAADADLTLVGEALAGTIPAVIAEVVKRAKLHQLQYQEPGTLIKEISSQALLDSALTIQAQRKLLEEQSKPKVKEPTFNEVIAAAVAPAIAEGVKRIASDVSEMHEHVVG</sequence>
<keyword evidence="3 5" id="KW-0067">ATP-binding</keyword>
<dbReference type="Gene3D" id="1.10.8.60">
    <property type="match status" value="1"/>
</dbReference>
<dbReference type="Proteomes" id="UP000662760">
    <property type="component" value="Segment"/>
</dbReference>
<dbReference type="EMBL" id="MW544066">
    <property type="protein sequence ID" value="QSJ03987.1"/>
    <property type="molecule type" value="Genomic_DNA"/>
</dbReference>